<dbReference type="InterPro" id="IPR036877">
    <property type="entry name" value="SUI1_dom_sf"/>
</dbReference>
<evidence type="ECO:0000256" key="4">
    <source>
        <dbReference type="ARBA" id="ARBA00022917"/>
    </source>
</evidence>
<evidence type="ECO:0000256" key="1">
    <source>
        <dbReference type="ARBA" id="ARBA00003130"/>
    </source>
</evidence>
<dbReference type="CDD" id="cd11566">
    <property type="entry name" value="eIF1_SUI1"/>
    <property type="match status" value="1"/>
</dbReference>
<evidence type="ECO:0000256" key="5">
    <source>
        <dbReference type="SAM" id="MobiDB-lite"/>
    </source>
</evidence>
<dbReference type="EMBL" id="GCHU01014947">
    <property type="protein sequence ID" value="JAG86533.1"/>
    <property type="molecule type" value="Transcribed_RNA"/>
</dbReference>
<accession>A0A0C9S6F5</accession>
<feature type="region of interest" description="Disordered" evidence="5">
    <location>
        <begin position="1"/>
        <end position="27"/>
    </location>
</feature>
<evidence type="ECO:0000256" key="2">
    <source>
        <dbReference type="ARBA" id="ARBA00005422"/>
    </source>
</evidence>
<dbReference type="Gene3D" id="3.30.780.10">
    <property type="entry name" value="SUI1-like domain"/>
    <property type="match status" value="1"/>
</dbReference>
<dbReference type="InterPro" id="IPR001950">
    <property type="entry name" value="SUI1"/>
</dbReference>
<dbReference type="GO" id="GO:0003729">
    <property type="term" value="F:mRNA binding"/>
    <property type="evidence" value="ECO:0007669"/>
    <property type="project" value="UniProtKB-ARBA"/>
</dbReference>
<dbReference type="PIRSF" id="PIRSF004499">
    <property type="entry name" value="SUI1_euk"/>
    <property type="match status" value="1"/>
</dbReference>
<organism evidence="7">
    <name type="scientific">Wollemia nobilis</name>
    <dbReference type="NCBI Taxonomy" id="56998"/>
    <lineage>
        <taxon>Eukaryota</taxon>
        <taxon>Viridiplantae</taxon>
        <taxon>Streptophyta</taxon>
        <taxon>Embryophyta</taxon>
        <taxon>Tracheophyta</taxon>
        <taxon>Spermatophyta</taxon>
        <taxon>Pinopsida</taxon>
        <taxon>Pinidae</taxon>
        <taxon>Conifers II</taxon>
        <taxon>Araucariales</taxon>
        <taxon>Araucariaceae</taxon>
        <taxon>Wollemia</taxon>
    </lineage>
</organism>
<reference evidence="7" key="1">
    <citation type="submission" date="2015-02" db="EMBL/GenBank/DDBJ databases">
        <title>A transcriptome of Wollemia nobilis - a relic of Gondwana.</title>
        <authorList>
            <person name="Chia J.Y."/>
            <person name="Leong Y.S."/>
            <person name="Abdul Karim S."/>
            <person name="Wan Azmi N."/>
            <person name="Hercus R."/>
            <person name="Croft L."/>
        </authorList>
    </citation>
    <scope>NUCLEOTIDE SEQUENCE</scope>
    <source>
        <strain evidence="7">MaeBrown</strain>
        <tissue evidence="7">Leaf</tissue>
    </source>
</reference>
<dbReference type="AlphaFoldDB" id="A0A0C9S6F5"/>
<dbReference type="GO" id="GO:0003743">
    <property type="term" value="F:translation initiation factor activity"/>
    <property type="evidence" value="ECO:0007669"/>
    <property type="project" value="InterPro"/>
</dbReference>
<dbReference type="PANTHER" id="PTHR10388">
    <property type="entry name" value="EUKARYOTIC TRANSLATION INITIATION FACTOR SUI1"/>
    <property type="match status" value="1"/>
</dbReference>
<dbReference type="InterPro" id="IPR005874">
    <property type="entry name" value="SUI1_euk"/>
</dbReference>
<proteinExistence type="inferred from homology"/>
<dbReference type="SUPFAM" id="SSF55159">
    <property type="entry name" value="eIF1-like"/>
    <property type="match status" value="1"/>
</dbReference>
<comment type="similarity">
    <text evidence="2">Belongs to the SUI1 family.</text>
</comment>
<evidence type="ECO:0000256" key="3">
    <source>
        <dbReference type="ARBA" id="ARBA00022845"/>
    </source>
</evidence>
<keyword evidence="4" id="KW-0648">Protein biosynthesis</keyword>
<dbReference type="Pfam" id="PF01253">
    <property type="entry name" value="SUI1"/>
    <property type="match status" value="1"/>
</dbReference>
<sequence length="113" mass="12822">MSDLDINVPTAFDPFKETEADDPGTGGKDYVHIRVQQRNGRKCLTTVQGLRKDYSYSKILKDFKKEFCCNGTVVEDKELGKVIQLQGDQRKNVSQFLINAGLVKKDRVKIHGF</sequence>
<evidence type="ECO:0000313" key="7">
    <source>
        <dbReference type="EMBL" id="JAG86533.1"/>
    </source>
</evidence>
<feature type="domain" description="SUI1" evidence="6">
    <location>
        <begin position="31"/>
        <end position="101"/>
    </location>
</feature>
<name>A0A0C9S6F5_9CONI</name>
<dbReference type="GO" id="GO:0006417">
    <property type="term" value="P:regulation of translation"/>
    <property type="evidence" value="ECO:0007669"/>
    <property type="project" value="UniProtKB-KW"/>
</dbReference>
<keyword evidence="3" id="KW-0810">Translation regulation</keyword>
<dbReference type="NCBIfam" id="TIGR01160">
    <property type="entry name" value="SUI1_MOF2"/>
    <property type="match status" value="1"/>
</dbReference>
<protein>
    <submittedName>
        <fullName evidence="7">TSA: Wollemia nobilis Ref_Wollemi_Transcript_15032_921 transcribed RNA sequence</fullName>
    </submittedName>
</protein>
<evidence type="ECO:0000259" key="6">
    <source>
        <dbReference type="PROSITE" id="PS50296"/>
    </source>
</evidence>
<dbReference type="FunFam" id="3.30.780.10:FF:000001">
    <property type="entry name" value="Eukaryotic translation initiation factor SUI1"/>
    <property type="match status" value="1"/>
</dbReference>
<comment type="function">
    <text evidence="1">Probably involved in translation.</text>
</comment>
<dbReference type="PROSITE" id="PS50296">
    <property type="entry name" value="SUI1"/>
    <property type="match status" value="1"/>
</dbReference>